<dbReference type="SMART" id="SM00091">
    <property type="entry name" value="PAS"/>
    <property type="match status" value="3"/>
</dbReference>
<dbReference type="InterPro" id="IPR000700">
    <property type="entry name" value="PAS-assoc_C"/>
</dbReference>
<dbReference type="PROSITE" id="PS50839">
    <property type="entry name" value="CHASE"/>
    <property type="match status" value="1"/>
</dbReference>
<dbReference type="PANTHER" id="PTHR43304">
    <property type="entry name" value="PHYTOCHROME-LIKE PROTEIN CPH1"/>
    <property type="match status" value="1"/>
</dbReference>
<dbReference type="GO" id="GO:0007165">
    <property type="term" value="P:signal transduction"/>
    <property type="evidence" value="ECO:0007669"/>
    <property type="project" value="UniProtKB-ARBA"/>
</dbReference>
<keyword evidence="8" id="KW-1133">Transmembrane helix</keyword>
<dbReference type="STRING" id="1293890.TALK_18570"/>
<dbReference type="InterPro" id="IPR052162">
    <property type="entry name" value="Sensor_kinase/Photoreceptor"/>
</dbReference>
<evidence type="ECO:0000256" key="1">
    <source>
        <dbReference type="ARBA" id="ARBA00000085"/>
    </source>
</evidence>
<dbReference type="GO" id="GO:0016020">
    <property type="term" value="C:membrane"/>
    <property type="evidence" value="ECO:0007669"/>
    <property type="project" value="UniProtKB-SubCell"/>
</dbReference>
<dbReference type="InterPro" id="IPR042240">
    <property type="entry name" value="CHASE_sf"/>
</dbReference>
<dbReference type="InterPro" id="IPR013767">
    <property type="entry name" value="PAS_fold"/>
</dbReference>
<evidence type="ECO:0000259" key="12">
    <source>
        <dbReference type="PROSITE" id="PS50839"/>
    </source>
</evidence>
<dbReference type="InterPro" id="IPR013655">
    <property type="entry name" value="PAS_fold_3"/>
</dbReference>
<evidence type="ECO:0000313" key="14">
    <source>
        <dbReference type="Proteomes" id="UP000193396"/>
    </source>
</evidence>
<dbReference type="NCBIfam" id="TIGR00229">
    <property type="entry name" value="sensory_box"/>
    <property type="match status" value="2"/>
</dbReference>
<feature type="non-terminal residue" evidence="13">
    <location>
        <position position="770"/>
    </location>
</feature>
<dbReference type="EC" id="2.7.13.3" evidence="3"/>
<evidence type="ECO:0000256" key="4">
    <source>
        <dbReference type="ARBA" id="ARBA00022553"/>
    </source>
</evidence>
<dbReference type="Pfam" id="PF13426">
    <property type="entry name" value="PAS_9"/>
    <property type="match status" value="1"/>
</dbReference>
<dbReference type="Gene3D" id="3.30.450.20">
    <property type="entry name" value="PAS domain"/>
    <property type="match status" value="3"/>
</dbReference>
<dbReference type="CDD" id="cd00130">
    <property type="entry name" value="PAS"/>
    <property type="match status" value="3"/>
</dbReference>
<dbReference type="InterPro" id="IPR035965">
    <property type="entry name" value="PAS-like_dom_sf"/>
</dbReference>
<evidence type="ECO:0000313" key="13">
    <source>
        <dbReference type="EMBL" id="OSQ44628.1"/>
    </source>
</evidence>
<dbReference type="AlphaFoldDB" id="A0A1Y2L6Z4"/>
<name>A0A1Y2L6Z4_9PROT</name>
<comment type="caution">
    <text evidence="13">The sequence shown here is derived from an EMBL/GenBank/DDBJ whole genome shotgun (WGS) entry which is preliminary data.</text>
</comment>
<organism evidence="13 14">
    <name type="scientific">Thalassospira alkalitolerans</name>
    <dbReference type="NCBI Taxonomy" id="1293890"/>
    <lineage>
        <taxon>Bacteria</taxon>
        <taxon>Pseudomonadati</taxon>
        <taxon>Pseudomonadota</taxon>
        <taxon>Alphaproteobacteria</taxon>
        <taxon>Rhodospirillales</taxon>
        <taxon>Thalassospiraceae</taxon>
        <taxon>Thalassospira</taxon>
    </lineage>
</organism>
<dbReference type="Proteomes" id="UP000193396">
    <property type="component" value="Unassembled WGS sequence"/>
</dbReference>
<evidence type="ECO:0000256" key="7">
    <source>
        <dbReference type="ARBA" id="ARBA00022777"/>
    </source>
</evidence>
<dbReference type="Pfam" id="PF03924">
    <property type="entry name" value="CHASE"/>
    <property type="match status" value="1"/>
</dbReference>
<dbReference type="EMBL" id="JFKB01000018">
    <property type="protein sequence ID" value="OSQ44628.1"/>
    <property type="molecule type" value="Genomic_DNA"/>
</dbReference>
<dbReference type="SMART" id="SM01079">
    <property type="entry name" value="CHASE"/>
    <property type="match status" value="1"/>
</dbReference>
<accession>A0A1Y2L6Z4</accession>
<comment type="catalytic activity">
    <reaction evidence="1">
        <text>ATP + protein L-histidine = ADP + protein N-phospho-L-histidine.</text>
        <dbReference type="EC" id="2.7.13.3"/>
    </reaction>
</comment>
<evidence type="ECO:0000259" key="11">
    <source>
        <dbReference type="PROSITE" id="PS50113"/>
    </source>
</evidence>
<feature type="domain" description="PAC" evidence="11">
    <location>
        <begin position="704"/>
        <end position="756"/>
    </location>
</feature>
<keyword evidence="9" id="KW-0472">Membrane</keyword>
<dbReference type="GO" id="GO:0006355">
    <property type="term" value="P:regulation of DNA-templated transcription"/>
    <property type="evidence" value="ECO:0007669"/>
    <property type="project" value="InterPro"/>
</dbReference>
<evidence type="ECO:0000256" key="8">
    <source>
        <dbReference type="ARBA" id="ARBA00022989"/>
    </source>
</evidence>
<sequence>MSLSESKILAIAIAIVGALIATWGSYELHKSNLKYAKSAVQETASVTANAINERFKLYQYGLRSTKSVILTVGENDISRKKFVQYSQVQNIDTEFPGARGFGFIRRVPTDNETAFLLHARADDATDFSIRQLTPNSVERYVIQYVEPAGRNNQAIGLDIGSEPTRRKAADDAMKTGTVQLSGPITLVQATGNPKQSFLILLPIYRADAPLDTEQARVAAAFGWSYAPLLMEEVLADLDIYDGTFDLELIDVTDPTHAVSFFRNLPSTSLQKTDFTNSSKIDLFGRVWVMEFTATPEFIAKLNLLPPETVLAIGSAASIGLGVLFAVVMSNRRNKREAMAQRAELVSIVESSFDAIIGRNLDGVITTWNPGASTLFGYTEEEALGQSFDALLVPPSLQQEELQLQRQLERGIPIQNFETQRLRKDGTHIDVSATASPIRSKTGQIIGSSKTMRDFTDQKEAQKRINEINTHLEALVEERTAKLTDVNFLLTNILRAASEVAIIATNENGVITVFNSGAENLFGYKASEVIRTLHVSRLFAPAELKEYAAKLSANSGADIPHDQALFYEPLKGNPTANDWTQIRKDTTEFAASTVISEIQSENGCHGGFLCVSIDITQQYNFRHQLEAARNQLQMAADIAEMGVWSWELSTDALQWNQHMFKIYGYPESMQDDDVTFEHWRSRIAPDELEDVQKRLFATVEGTGVFDICFNIVTPAGEKRTIQTGANVERNENGTPIRGIGFNRDITDQIRREELLEQARESADRANVAKSN</sequence>
<comment type="subcellular location">
    <subcellularLocation>
        <location evidence="2">Membrane</location>
    </subcellularLocation>
</comment>
<dbReference type="SMART" id="SM00086">
    <property type="entry name" value="PAC"/>
    <property type="match status" value="3"/>
</dbReference>
<evidence type="ECO:0000256" key="2">
    <source>
        <dbReference type="ARBA" id="ARBA00004370"/>
    </source>
</evidence>
<dbReference type="PROSITE" id="PS50113">
    <property type="entry name" value="PAC"/>
    <property type="match status" value="2"/>
</dbReference>
<protein>
    <recommendedName>
        <fullName evidence="3">histidine kinase</fullName>
        <ecNumber evidence="3">2.7.13.3</ecNumber>
    </recommendedName>
</protein>
<dbReference type="GO" id="GO:0004673">
    <property type="term" value="F:protein histidine kinase activity"/>
    <property type="evidence" value="ECO:0007669"/>
    <property type="project" value="UniProtKB-EC"/>
</dbReference>
<dbReference type="InterPro" id="IPR001610">
    <property type="entry name" value="PAC"/>
</dbReference>
<dbReference type="InterPro" id="IPR006189">
    <property type="entry name" value="CHASE_dom"/>
</dbReference>
<dbReference type="PROSITE" id="PS50112">
    <property type="entry name" value="PAS"/>
    <property type="match status" value="2"/>
</dbReference>
<feature type="domain" description="PAC" evidence="11">
    <location>
        <begin position="414"/>
        <end position="466"/>
    </location>
</feature>
<evidence type="ECO:0000256" key="6">
    <source>
        <dbReference type="ARBA" id="ARBA00022692"/>
    </source>
</evidence>
<gene>
    <name evidence="13" type="ORF">TALK_18570</name>
</gene>
<feature type="domain" description="PAS" evidence="10">
    <location>
        <begin position="489"/>
        <end position="540"/>
    </location>
</feature>
<evidence type="ECO:0000256" key="5">
    <source>
        <dbReference type="ARBA" id="ARBA00022679"/>
    </source>
</evidence>
<keyword evidence="14" id="KW-1185">Reference proteome</keyword>
<dbReference type="PANTHER" id="PTHR43304:SF1">
    <property type="entry name" value="PAC DOMAIN-CONTAINING PROTEIN"/>
    <property type="match status" value="1"/>
</dbReference>
<feature type="domain" description="CHASE" evidence="12">
    <location>
        <begin position="73"/>
        <end position="290"/>
    </location>
</feature>
<keyword evidence="6" id="KW-0812">Transmembrane</keyword>
<keyword evidence="7" id="KW-0418">Kinase</keyword>
<dbReference type="Pfam" id="PF08447">
    <property type="entry name" value="PAS_3"/>
    <property type="match status" value="1"/>
</dbReference>
<dbReference type="Pfam" id="PF00989">
    <property type="entry name" value="PAS"/>
    <property type="match status" value="1"/>
</dbReference>
<evidence type="ECO:0000256" key="3">
    <source>
        <dbReference type="ARBA" id="ARBA00012438"/>
    </source>
</evidence>
<evidence type="ECO:0000256" key="9">
    <source>
        <dbReference type="ARBA" id="ARBA00023136"/>
    </source>
</evidence>
<keyword evidence="4" id="KW-0597">Phosphoprotein</keyword>
<evidence type="ECO:0000259" key="10">
    <source>
        <dbReference type="PROSITE" id="PS50112"/>
    </source>
</evidence>
<dbReference type="SUPFAM" id="SSF55785">
    <property type="entry name" value="PYP-like sensor domain (PAS domain)"/>
    <property type="match status" value="3"/>
</dbReference>
<proteinExistence type="predicted"/>
<feature type="domain" description="PAS" evidence="10">
    <location>
        <begin position="340"/>
        <end position="410"/>
    </location>
</feature>
<dbReference type="Gene3D" id="3.30.450.350">
    <property type="entry name" value="CHASE domain"/>
    <property type="match status" value="1"/>
</dbReference>
<keyword evidence="5" id="KW-0808">Transferase</keyword>
<reference evidence="13 14" key="1">
    <citation type="submission" date="2014-03" db="EMBL/GenBank/DDBJ databases">
        <title>The draft genome sequence of Thalassospira alkalitolerans JCM 18968.</title>
        <authorList>
            <person name="Lai Q."/>
            <person name="Shao Z."/>
        </authorList>
    </citation>
    <scope>NUCLEOTIDE SEQUENCE [LARGE SCALE GENOMIC DNA]</scope>
    <source>
        <strain evidence="13 14">JCM 18968</strain>
    </source>
</reference>
<dbReference type="InterPro" id="IPR000014">
    <property type="entry name" value="PAS"/>
</dbReference>
<dbReference type="Gene3D" id="2.10.70.100">
    <property type="match status" value="1"/>
</dbReference>